<dbReference type="PATRIC" id="fig|28087.4.peg.3559"/>
<evidence type="ECO:0000256" key="2">
    <source>
        <dbReference type="SAM" id="SignalP"/>
    </source>
</evidence>
<evidence type="ECO:0000313" key="5">
    <source>
        <dbReference type="Proteomes" id="UP000054621"/>
    </source>
</evidence>
<dbReference type="Pfam" id="PF24275">
    <property type="entry name" value="NttA"/>
    <property type="match status" value="1"/>
</dbReference>
<dbReference type="PROSITE" id="PS51257">
    <property type="entry name" value="PROKAR_LIPOPROTEIN"/>
    <property type="match status" value="1"/>
</dbReference>
<comment type="caution">
    <text evidence="4">The sequence shown here is derived from an EMBL/GenBank/DDBJ whole genome shotgun (WGS) entry which is preliminary data.</text>
</comment>
<reference evidence="4 5" key="1">
    <citation type="submission" date="2015-11" db="EMBL/GenBank/DDBJ databases">
        <title>Genomic analysis of 38 Legionella species identifies large and diverse effector repertoires.</title>
        <authorList>
            <person name="Burstein D."/>
            <person name="Amaro F."/>
            <person name="Zusman T."/>
            <person name="Lifshitz Z."/>
            <person name="Cohen O."/>
            <person name="Gilbert J.A."/>
            <person name="Pupko T."/>
            <person name="Shuman H.A."/>
            <person name="Segal G."/>
        </authorList>
    </citation>
    <scope>NUCLEOTIDE SEQUENCE [LARGE SCALE GENOMIC DNA]</scope>
    <source>
        <strain evidence="4 5">Mt.St.Helens-4</strain>
    </source>
</reference>
<feature type="region of interest" description="Disordered" evidence="1">
    <location>
        <begin position="25"/>
        <end position="45"/>
    </location>
</feature>
<feature type="domain" description="T2SS substrate NttA" evidence="3">
    <location>
        <begin position="49"/>
        <end position="141"/>
    </location>
</feature>
<organism evidence="4 5">
    <name type="scientific">Legionella sainthelensi</name>
    <dbReference type="NCBI Taxonomy" id="28087"/>
    <lineage>
        <taxon>Bacteria</taxon>
        <taxon>Pseudomonadati</taxon>
        <taxon>Pseudomonadota</taxon>
        <taxon>Gammaproteobacteria</taxon>
        <taxon>Legionellales</taxon>
        <taxon>Legionellaceae</taxon>
        <taxon>Legionella</taxon>
    </lineage>
</organism>
<evidence type="ECO:0000313" key="4">
    <source>
        <dbReference type="EMBL" id="KTD54497.1"/>
    </source>
</evidence>
<dbReference type="OrthoDB" id="5640576at2"/>
<dbReference type="InterPro" id="IPR056212">
    <property type="entry name" value="NttA"/>
</dbReference>
<dbReference type="Proteomes" id="UP000054621">
    <property type="component" value="Unassembled WGS sequence"/>
</dbReference>
<dbReference type="EMBL" id="LNYV01000037">
    <property type="protein sequence ID" value="KTD54497.1"/>
    <property type="molecule type" value="Genomic_DNA"/>
</dbReference>
<name>A0A0W0YC22_9GAMM</name>
<dbReference type="eggNOG" id="ENOG5030P8Q">
    <property type="taxonomic scope" value="Bacteria"/>
</dbReference>
<evidence type="ECO:0000259" key="3">
    <source>
        <dbReference type="Pfam" id="PF24275"/>
    </source>
</evidence>
<feature type="chain" id="PRO_5006917489" description="T2SS substrate NttA domain-containing protein" evidence="2">
    <location>
        <begin position="25"/>
        <end position="142"/>
    </location>
</feature>
<dbReference type="AlphaFoldDB" id="A0A0W0YC22"/>
<dbReference type="RefSeq" id="WP_035905606.1">
    <property type="nucleotide sequence ID" value="NZ_CAAAJE010000004.1"/>
</dbReference>
<proteinExistence type="predicted"/>
<evidence type="ECO:0000256" key="1">
    <source>
        <dbReference type="SAM" id="MobiDB-lite"/>
    </source>
</evidence>
<sequence length="142" mass="15400">MRRLISAVTAVFISCTVIPYTVQADSPSTASTTSTDTTGASASSTSTSITKDEWFKSITPLLPDLICKGFENDAQLKKRLDDIKMTHDQCLAAIPESVSKCQQDLYAKIPDKLTDETAATWGKSLGECIGKDFAIKYLIPKS</sequence>
<gene>
    <name evidence="4" type="ORF">Lsai_3319</name>
</gene>
<feature type="signal peptide" evidence="2">
    <location>
        <begin position="1"/>
        <end position="24"/>
    </location>
</feature>
<accession>A0A0W0YC22</accession>
<keyword evidence="2" id="KW-0732">Signal</keyword>
<protein>
    <recommendedName>
        <fullName evidence="3">T2SS substrate NttA domain-containing protein</fullName>
    </recommendedName>
</protein>